<organism evidence="2 3">
    <name type="scientific">Fusarium solani</name>
    <name type="common">Filamentous fungus</name>
    <dbReference type="NCBI Taxonomy" id="169388"/>
    <lineage>
        <taxon>Eukaryota</taxon>
        <taxon>Fungi</taxon>
        <taxon>Dikarya</taxon>
        <taxon>Ascomycota</taxon>
        <taxon>Pezizomycotina</taxon>
        <taxon>Sordariomycetes</taxon>
        <taxon>Hypocreomycetidae</taxon>
        <taxon>Hypocreales</taxon>
        <taxon>Nectriaceae</taxon>
        <taxon>Fusarium</taxon>
        <taxon>Fusarium solani species complex</taxon>
    </lineage>
</organism>
<evidence type="ECO:0000313" key="3">
    <source>
        <dbReference type="Proteomes" id="UP000736672"/>
    </source>
</evidence>
<sequence length="338" mass="37558">MEEVWNVDRTGAVEGSGRSNAEAGSRKQQWLREKETQKDRNSFLVTVFEVLRGRWRKEISACQCCAHNYCSGISRCGDAPSLSPAAVAVVADTARGIRLTDAGDVDGRGSNKTSQGETRLEVRVPKEGNNICGDNKLQESGCWVGPRSINGHAAGTCEKYTCTLLRLLRRHTRPQERSNSRLDPSDSRGMSHGSGTREKMEYQADGWAGLGGRGCEQQQKKKQQQQHEQKHKHKHDDGWPLVGPSRVQGRREKRRLLVGCAGVPLVDVGWHIQHDDRIHREVPRSNKYKIATASHGPGTDTPSSSLPRSGPQLDRIDKGIQTTWRPRLAVVTTDYSLL</sequence>
<dbReference type="EMBL" id="JAGTJS010000001">
    <property type="protein sequence ID" value="KAH7276004.1"/>
    <property type="molecule type" value="Genomic_DNA"/>
</dbReference>
<comment type="caution">
    <text evidence="2">The sequence shown here is derived from an EMBL/GenBank/DDBJ whole genome shotgun (WGS) entry which is preliminary data.</text>
</comment>
<evidence type="ECO:0000256" key="1">
    <source>
        <dbReference type="SAM" id="MobiDB-lite"/>
    </source>
</evidence>
<protein>
    <submittedName>
        <fullName evidence="2">Uncharacterized protein</fullName>
    </submittedName>
</protein>
<feature type="compositionally biased region" description="Basic and acidic residues" evidence="1">
    <location>
        <begin position="173"/>
        <end position="186"/>
    </location>
</feature>
<feature type="compositionally biased region" description="Basic residues" evidence="1">
    <location>
        <begin position="220"/>
        <end position="234"/>
    </location>
</feature>
<reference evidence="2" key="1">
    <citation type="journal article" date="2021" name="Nat. Commun.">
        <title>Genetic determinants of endophytism in the Arabidopsis root mycobiome.</title>
        <authorList>
            <person name="Mesny F."/>
            <person name="Miyauchi S."/>
            <person name="Thiergart T."/>
            <person name="Pickel B."/>
            <person name="Atanasova L."/>
            <person name="Karlsson M."/>
            <person name="Huettel B."/>
            <person name="Barry K.W."/>
            <person name="Haridas S."/>
            <person name="Chen C."/>
            <person name="Bauer D."/>
            <person name="Andreopoulos W."/>
            <person name="Pangilinan J."/>
            <person name="LaButti K."/>
            <person name="Riley R."/>
            <person name="Lipzen A."/>
            <person name="Clum A."/>
            <person name="Drula E."/>
            <person name="Henrissat B."/>
            <person name="Kohler A."/>
            <person name="Grigoriev I.V."/>
            <person name="Martin F.M."/>
            <person name="Hacquard S."/>
        </authorList>
    </citation>
    <scope>NUCLEOTIDE SEQUENCE</scope>
    <source>
        <strain evidence="2">FSSC 5 MPI-SDFR-AT-0091</strain>
    </source>
</reference>
<dbReference type="AlphaFoldDB" id="A0A9P9L8Y8"/>
<gene>
    <name evidence="2" type="ORF">B0J15DRAFT_458137</name>
</gene>
<name>A0A9P9L8Y8_FUSSL</name>
<feature type="region of interest" description="Disordered" evidence="1">
    <location>
        <begin position="172"/>
        <end position="247"/>
    </location>
</feature>
<keyword evidence="3" id="KW-1185">Reference proteome</keyword>
<proteinExistence type="predicted"/>
<feature type="region of interest" description="Disordered" evidence="1">
    <location>
        <begin position="290"/>
        <end position="319"/>
    </location>
</feature>
<feature type="region of interest" description="Disordered" evidence="1">
    <location>
        <begin position="1"/>
        <end position="33"/>
    </location>
</feature>
<dbReference type="Proteomes" id="UP000736672">
    <property type="component" value="Unassembled WGS sequence"/>
</dbReference>
<evidence type="ECO:0000313" key="2">
    <source>
        <dbReference type="EMBL" id="KAH7276004.1"/>
    </source>
</evidence>
<accession>A0A9P9L8Y8</accession>